<dbReference type="InterPro" id="IPR010033">
    <property type="entry name" value="HAD_SF_ppase_IIIC"/>
</dbReference>
<dbReference type="Proteomes" id="UP001183414">
    <property type="component" value="Unassembled WGS sequence"/>
</dbReference>
<accession>A0ABU2NR12</accession>
<dbReference type="NCBIfam" id="TIGR01686">
    <property type="entry name" value="FkbH"/>
    <property type="match status" value="1"/>
</dbReference>
<comment type="caution">
    <text evidence="1">The sequence shown here is derived from an EMBL/GenBank/DDBJ whole genome shotgun (WGS) entry which is preliminary data.</text>
</comment>
<dbReference type="InterPro" id="IPR036412">
    <property type="entry name" value="HAD-like_sf"/>
</dbReference>
<protein>
    <submittedName>
        <fullName evidence="1">HAD-IIIC family phosphatase</fullName>
    </submittedName>
</protein>
<reference evidence="2" key="1">
    <citation type="submission" date="2023-07" db="EMBL/GenBank/DDBJ databases">
        <title>30 novel species of actinomycetes from the DSMZ collection.</title>
        <authorList>
            <person name="Nouioui I."/>
        </authorList>
    </citation>
    <scope>NUCLEOTIDE SEQUENCE [LARGE SCALE GENOMIC DNA]</scope>
    <source>
        <strain evidence="2">DSM 42041</strain>
    </source>
</reference>
<dbReference type="RefSeq" id="WP_311672346.1">
    <property type="nucleotide sequence ID" value="NZ_JAVREQ010000004.1"/>
</dbReference>
<organism evidence="1 2">
    <name type="scientific">Streptomyces hazeniae</name>
    <dbReference type="NCBI Taxonomy" id="3075538"/>
    <lineage>
        <taxon>Bacteria</taxon>
        <taxon>Bacillati</taxon>
        <taxon>Actinomycetota</taxon>
        <taxon>Actinomycetes</taxon>
        <taxon>Kitasatosporales</taxon>
        <taxon>Streptomycetaceae</taxon>
        <taxon>Streptomyces</taxon>
    </lineage>
</organism>
<sequence length="632" mass="68873">MTGPGEAPLDVLRRLRADGLLAERYQDVAPLVARLAAAGDASALRRAGRLLAQLDRDAVLAAAPGTTTAVVALTGHSTVEGVTAPLFAEFARHHMLVEVRPGEFDSYLRDLRDPSGHLHAPDVDLALCLLDPHTVLDELPSPWQVADLAAATAHKLTELRRHVSEFTRRSQAALVLNTVPLPRAVTHALVDLRSRAEAGIVWREFNAGLLRLALDEPGTHVVDLEPLVAEGGPLNDPRMSAYARQHLGDDVLARYAREVAHLARMRRGRTKKVLVVDADNTLWDGVLGDDGPDGVTMATTFRGEAFAGFQRLLRQLGSQGVLLAVSSKNDHDPLIEVLREHPDMLLRERDFTRIHANWLPKEANLREMAAGLGLGTDGFVFADDSPSECGAVADGLPEVAVVRLDDEPALHAERLLADGWFDTPSLTAEDRARGELYRAEAERAAFQTHTVDENAYLEGLGVWVRLEPATARDALRIAQLSLRTNQFNLTARRRSATEVAAMADDDEHLVLTVRSGDRFGESGLVGALLTRRDEDGLHVLDMLLSCRVFGRGIEQTAAAAVLAHARALGLPAVHASYRPTVRNGRVRDFWPSTGFLPARTAGDELHFRHDLRELPAVPAHVRLDSPLEGLPA</sequence>
<keyword evidence="2" id="KW-1185">Reference proteome</keyword>
<name>A0ABU2NR12_9ACTN</name>
<dbReference type="InterPro" id="IPR023214">
    <property type="entry name" value="HAD_sf"/>
</dbReference>
<dbReference type="SUPFAM" id="SSF55729">
    <property type="entry name" value="Acyl-CoA N-acyltransferases (Nat)"/>
    <property type="match status" value="1"/>
</dbReference>
<dbReference type="Gene3D" id="3.40.50.1110">
    <property type="entry name" value="SGNH hydrolase"/>
    <property type="match status" value="1"/>
</dbReference>
<evidence type="ECO:0000313" key="2">
    <source>
        <dbReference type="Proteomes" id="UP001183414"/>
    </source>
</evidence>
<gene>
    <name evidence="1" type="ORF">RM572_06620</name>
</gene>
<dbReference type="Gene3D" id="3.40.50.1000">
    <property type="entry name" value="HAD superfamily/HAD-like"/>
    <property type="match status" value="1"/>
</dbReference>
<dbReference type="EMBL" id="JAVREQ010000004">
    <property type="protein sequence ID" value="MDT0378452.1"/>
    <property type="molecule type" value="Genomic_DNA"/>
</dbReference>
<dbReference type="InterPro" id="IPR010037">
    <property type="entry name" value="FkbH_domain"/>
</dbReference>
<dbReference type="SUPFAM" id="SSF56784">
    <property type="entry name" value="HAD-like"/>
    <property type="match status" value="1"/>
</dbReference>
<evidence type="ECO:0000313" key="1">
    <source>
        <dbReference type="EMBL" id="MDT0378452.1"/>
    </source>
</evidence>
<dbReference type="InterPro" id="IPR016181">
    <property type="entry name" value="Acyl_CoA_acyltransferase"/>
</dbReference>
<dbReference type="NCBIfam" id="TIGR01681">
    <property type="entry name" value="HAD-SF-IIIC"/>
    <property type="match status" value="1"/>
</dbReference>
<dbReference type="InterPro" id="IPR036514">
    <property type="entry name" value="SGNH_hydro_sf"/>
</dbReference>
<dbReference type="Gene3D" id="3.40.630.30">
    <property type="match status" value="1"/>
</dbReference>
<proteinExistence type="predicted"/>